<dbReference type="Pfam" id="PF05610">
    <property type="entry name" value="DUF779"/>
    <property type="match status" value="1"/>
</dbReference>
<accession>A0ABU9ZEC5</accession>
<dbReference type="Proteomes" id="UP001404845">
    <property type="component" value="Unassembled WGS sequence"/>
</dbReference>
<dbReference type="InterPro" id="IPR008497">
    <property type="entry name" value="DUF779"/>
</dbReference>
<dbReference type="RefSeq" id="WP_345971451.1">
    <property type="nucleotide sequence ID" value="NZ_JAQYXL010000001.1"/>
</dbReference>
<protein>
    <submittedName>
        <fullName evidence="2">DUF779 domain-containing protein</fullName>
    </submittedName>
</protein>
<comment type="caution">
    <text evidence="2">The sequence shown here is derived from an EMBL/GenBank/DDBJ whole genome shotgun (WGS) entry which is preliminary data.</text>
</comment>
<sequence>MSETASTEPSPAAERVEPVTAEQADNAGTPLRVTATPAALELIEELKAEYGPVMFHQSGGCCDGSSPMCYPVGDFLVSDGDVNLGRIGGADFFISRSQFEVWKHTHIMLDVVPGRGGMFSLENGREKRFHIRSRLFTSAENEALAGACRL</sequence>
<keyword evidence="3" id="KW-1185">Reference proteome</keyword>
<name>A0ABU9ZEC5_9HYPH</name>
<evidence type="ECO:0000313" key="3">
    <source>
        <dbReference type="Proteomes" id="UP001404845"/>
    </source>
</evidence>
<organism evidence="2 3">
    <name type="scientific">Methylorubrum rhodesianum</name>
    <dbReference type="NCBI Taxonomy" id="29427"/>
    <lineage>
        <taxon>Bacteria</taxon>
        <taxon>Pseudomonadati</taxon>
        <taxon>Pseudomonadota</taxon>
        <taxon>Alphaproteobacteria</taxon>
        <taxon>Hyphomicrobiales</taxon>
        <taxon>Methylobacteriaceae</taxon>
        <taxon>Methylorubrum</taxon>
    </lineage>
</organism>
<feature type="region of interest" description="Disordered" evidence="1">
    <location>
        <begin position="1"/>
        <end position="31"/>
    </location>
</feature>
<evidence type="ECO:0000256" key="1">
    <source>
        <dbReference type="SAM" id="MobiDB-lite"/>
    </source>
</evidence>
<dbReference type="PIRSF" id="PIRSF009151">
    <property type="entry name" value="DUF779"/>
    <property type="match status" value="1"/>
</dbReference>
<gene>
    <name evidence="2" type="ORF">PUR21_19550</name>
</gene>
<proteinExistence type="predicted"/>
<evidence type="ECO:0000313" key="2">
    <source>
        <dbReference type="EMBL" id="MEN3229819.1"/>
    </source>
</evidence>
<dbReference type="EMBL" id="JAQYXL010000001">
    <property type="protein sequence ID" value="MEN3229819.1"/>
    <property type="molecule type" value="Genomic_DNA"/>
</dbReference>
<reference evidence="2 3" key="1">
    <citation type="journal article" date="2023" name="PLoS ONE">
        <title>Complete genome assembly of Hawai'i environmental nontuberculous mycobacteria reveals unexpected co-isolation with methylobacteria.</title>
        <authorList>
            <person name="Hendrix J."/>
            <person name="Epperson L.E."/>
            <person name="Tong E.I."/>
            <person name="Chan Y.L."/>
            <person name="Hasan N.A."/>
            <person name="Dawrs S.N."/>
            <person name="Norton G.J."/>
            <person name="Virdi R."/>
            <person name="Crooks J.L."/>
            <person name="Chan E.D."/>
            <person name="Honda J.R."/>
            <person name="Strong M."/>
        </authorList>
    </citation>
    <scope>NUCLEOTIDE SEQUENCE [LARGE SCALE GENOMIC DNA]</scope>
    <source>
        <strain evidence="2 3">NJH_HI01</strain>
    </source>
</reference>